<dbReference type="OrthoDB" id="55555at2759"/>
<evidence type="ECO:0000313" key="1">
    <source>
        <dbReference type="EMBL" id="KAG7352192.1"/>
    </source>
</evidence>
<reference evidence="1" key="1">
    <citation type="journal article" date="2021" name="Sci. Rep.">
        <title>Diploid genomic architecture of Nitzschia inconspicua, an elite biomass production diatom.</title>
        <authorList>
            <person name="Oliver A."/>
            <person name="Podell S."/>
            <person name="Pinowska A."/>
            <person name="Traller J.C."/>
            <person name="Smith S.R."/>
            <person name="McClure R."/>
            <person name="Beliaev A."/>
            <person name="Bohutskyi P."/>
            <person name="Hill E.A."/>
            <person name="Rabines A."/>
            <person name="Zheng H."/>
            <person name="Allen L.Z."/>
            <person name="Kuo A."/>
            <person name="Grigoriev I.V."/>
            <person name="Allen A.E."/>
            <person name="Hazlebeck D."/>
            <person name="Allen E.E."/>
        </authorList>
    </citation>
    <scope>NUCLEOTIDE SEQUENCE</scope>
    <source>
        <strain evidence="1">Hildebrandi</strain>
    </source>
</reference>
<proteinExistence type="predicted"/>
<protein>
    <submittedName>
        <fullName evidence="1">Uncharacterized protein</fullName>
    </submittedName>
</protein>
<dbReference type="AlphaFoldDB" id="A0A9K3KZ23"/>
<evidence type="ECO:0000313" key="2">
    <source>
        <dbReference type="Proteomes" id="UP000693970"/>
    </source>
</evidence>
<dbReference type="EMBL" id="JAGRRH010000017">
    <property type="protein sequence ID" value="KAG7352192.1"/>
    <property type="molecule type" value="Genomic_DNA"/>
</dbReference>
<name>A0A9K3KZ23_9STRA</name>
<accession>A0A9K3KZ23</accession>
<reference evidence="1" key="2">
    <citation type="submission" date="2021-04" db="EMBL/GenBank/DDBJ databases">
        <authorList>
            <person name="Podell S."/>
        </authorList>
    </citation>
    <scope>NUCLEOTIDE SEQUENCE</scope>
    <source>
        <strain evidence="1">Hildebrandi</strain>
    </source>
</reference>
<organism evidence="1 2">
    <name type="scientific">Nitzschia inconspicua</name>
    <dbReference type="NCBI Taxonomy" id="303405"/>
    <lineage>
        <taxon>Eukaryota</taxon>
        <taxon>Sar</taxon>
        <taxon>Stramenopiles</taxon>
        <taxon>Ochrophyta</taxon>
        <taxon>Bacillariophyta</taxon>
        <taxon>Bacillariophyceae</taxon>
        <taxon>Bacillariophycidae</taxon>
        <taxon>Bacillariales</taxon>
        <taxon>Bacillariaceae</taxon>
        <taxon>Nitzschia</taxon>
    </lineage>
</organism>
<comment type="caution">
    <text evidence="1">The sequence shown here is derived from an EMBL/GenBank/DDBJ whole genome shotgun (WGS) entry which is preliminary data.</text>
</comment>
<dbReference type="Proteomes" id="UP000693970">
    <property type="component" value="Unassembled WGS sequence"/>
</dbReference>
<sequence>MEDLLSGAIQGQHEAIVQALILKYPSLKFKAIPLASANVTAGGCGPFLQSLSWICFSPFHRQSLPSGKMRSLQGFGWNGRVRETRGRFWVEEGWHRNCKAIRCCG</sequence>
<keyword evidence="2" id="KW-1185">Reference proteome</keyword>
<gene>
    <name evidence="1" type="ORF">IV203_008240</name>
</gene>